<evidence type="ECO:0000256" key="4">
    <source>
        <dbReference type="ARBA" id="ARBA00022617"/>
    </source>
</evidence>
<name>A0AAN9MM67_PHACN</name>
<evidence type="ECO:0000256" key="10">
    <source>
        <dbReference type="ARBA" id="ARBA00023033"/>
    </source>
</evidence>
<evidence type="ECO:0000256" key="5">
    <source>
        <dbReference type="ARBA" id="ARBA00022692"/>
    </source>
</evidence>
<keyword evidence="10" id="KW-0503">Monooxygenase</keyword>
<keyword evidence="6" id="KW-0479">Metal-binding</keyword>
<reference evidence="12 13" key="1">
    <citation type="submission" date="2024-01" db="EMBL/GenBank/DDBJ databases">
        <title>The genomes of 5 underutilized Papilionoideae crops provide insights into root nodulation and disease resistanc.</title>
        <authorList>
            <person name="Jiang F."/>
        </authorList>
    </citation>
    <scope>NUCLEOTIDE SEQUENCE [LARGE SCALE GENOMIC DNA]</scope>
    <source>
        <strain evidence="12">JINMINGXINNONG_FW02</strain>
        <tissue evidence="12">Leaves</tissue>
    </source>
</reference>
<keyword evidence="11" id="KW-0472">Membrane</keyword>
<dbReference type="InterPro" id="IPR052306">
    <property type="entry name" value="CYP450_71D"/>
</dbReference>
<evidence type="ECO:0008006" key="14">
    <source>
        <dbReference type="Google" id="ProtNLM"/>
    </source>
</evidence>
<dbReference type="PRINTS" id="PR00463">
    <property type="entry name" value="EP450I"/>
</dbReference>
<gene>
    <name evidence="12" type="ORF">VNO80_19419</name>
</gene>
<dbReference type="InterPro" id="IPR002401">
    <property type="entry name" value="Cyt_P450_E_grp-I"/>
</dbReference>
<evidence type="ECO:0000256" key="2">
    <source>
        <dbReference type="ARBA" id="ARBA00004167"/>
    </source>
</evidence>
<dbReference type="GO" id="GO:0004497">
    <property type="term" value="F:monooxygenase activity"/>
    <property type="evidence" value="ECO:0007669"/>
    <property type="project" value="UniProtKB-KW"/>
</dbReference>
<comment type="caution">
    <text evidence="12">The sequence shown here is derived from an EMBL/GenBank/DDBJ whole genome shotgun (WGS) entry which is preliminary data.</text>
</comment>
<evidence type="ECO:0000256" key="11">
    <source>
        <dbReference type="ARBA" id="ARBA00023136"/>
    </source>
</evidence>
<dbReference type="GO" id="GO:0016020">
    <property type="term" value="C:membrane"/>
    <property type="evidence" value="ECO:0007669"/>
    <property type="project" value="UniProtKB-SubCell"/>
</dbReference>
<keyword evidence="13" id="KW-1185">Reference proteome</keyword>
<keyword evidence="5" id="KW-0812">Transmembrane</keyword>
<dbReference type="GO" id="GO:0016705">
    <property type="term" value="F:oxidoreductase activity, acting on paired donors, with incorporation or reduction of molecular oxygen"/>
    <property type="evidence" value="ECO:0007669"/>
    <property type="project" value="InterPro"/>
</dbReference>
<proteinExistence type="inferred from homology"/>
<evidence type="ECO:0000256" key="8">
    <source>
        <dbReference type="ARBA" id="ARBA00023002"/>
    </source>
</evidence>
<evidence type="ECO:0000256" key="7">
    <source>
        <dbReference type="ARBA" id="ARBA00022989"/>
    </source>
</evidence>
<evidence type="ECO:0000256" key="1">
    <source>
        <dbReference type="ARBA" id="ARBA00001971"/>
    </source>
</evidence>
<dbReference type="PANTHER" id="PTHR47953">
    <property type="entry name" value="OS08G0105600 PROTEIN"/>
    <property type="match status" value="1"/>
</dbReference>
<dbReference type="GO" id="GO:0005506">
    <property type="term" value="F:iron ion binding"/>
    <property type="evidence" value="ECO:0007669"/>
    <property type="project" value="InterPro"/>
</dbReference>
<keyword evidence="7" id="KW-1133">Transmembrane helix</keyword>
<protein>
    <recommendedName>
        <fullName evidence="14">Cytochrome P450</fullName>
    </recommendedName>
</protein>
<dbReference type="Gene3D" id="1.10.630.10">
    <property type="entry name" value="Cytochrome P450"/>
    <property type="match status" value="1"/>
</dbReference>
<dbReference type="Pfam" id="PF00067">
    <property type="entry name" value="p450"/>
    <property type="match status" value="1"/>
</dbReference>
<evidence type="ECO:0000256" key="6">
    <source>
        <dbReference type="ARBA" id="ARBA00022723"/>
    </source>
</evidence>
<dbReference type="GO" id="GO:0020037">
    <property type="term" value="F:heme binding"/>
    <property type="evidence" value="ECO:0007669"/>
    <property type="project" value="InterPro"/>
</dbReference>
<dbReference type="SUPFAM" id="SSF48264">
    <property type="entry name" value="Cytochrome P450"/>
    <property type="match status" value="1"/>
</dbReference>
<comment type="cofactor">
    <cofactor evidence="1">
        <name>heme</name>
        <dbReference type="ChEBI" id="CHEBI:30413"/>
    </cofactor>
</comment>
<organism evidence="12 13">
    <name type="scientific">Phaseolus coccineus</name>
    <name type="common">Scarlet runner bean</name>
    <name type="synonym">Phaseolus multiflorus</name>
    <dbReference type="NCBI Taxonomy" id="3886"/>
    <lineage>
        <taxon>Eukaryota</taxon>
        <taxon>Viridiplantae</taxon>
        <taxon>Streptophyta</taxon>
        <taxon>Embryophyta</taxon>
        <taxon>Tracheophyta</taxon>
        <taxon>Spermatophyta</taxon>
        <taxon>Magnoliopsida</taxon>
        <taxon>eudicotyledons</taxon>
        <taxon>Gunneridae</taxon>
        <taxon>Pentapetalae</taxon>
        <taxon>rosids</taxon>
        <taxon>fabids</taxon>
        <taxon>Fabales</taxon>
        <taxon>Fabaceae</taxon>
        <taxon>Papilionoideae</taxon>
        <taxon>50 kb inversion clade</taxon>
        <taxon>NPAAA clade</taxon>
        <taxon>indigoferoid/millettioid clade</taxon>
        <taxon>Phaseoleae</taxon>
        <taxon>Phaseolus</taxon>
    </lineage>
</organism>
<dbReference type="EMBL" id="JAYMYR010000007">
    <property type="protein sequence ID" value="KAK7353963.1"/>
    <property type="molecule type" value="Genomic_DNA"/>
</dbReference>
<accession>A0AAN9MM67</accession>
<dbReference type="InterPro" id="IPR001128">
    <property type="entry name" value="Cyt_P450"/>
</dbReference>
<dbReference type="Proteomes" id="UP001374584">
    <property type="component" value="Unassembled WGS sequence"/>
</dbReference>
<evidence type="ECO:0000313" key="12">
    <source>
        <dbReference type="EMBL" id="KAK7353963.1"/>
    </source>
</evidence>
<evidence type="ECO:0000313" key="13">
    <source>
        <dbReference type="Proteomes" id="UP001374584"/>
    </source>
</evidence>
<sequence length="114" mass="12935">MKREGYQPHKDFLETLLQIQDGAGKHDFHLTHDNVKAILTNIFAGGSDTTSTLLEWLFAALMNNPDAMKRAQEEIPDTGKPMQDVDMSEIWGLTVFKKVPLHLQPELHSFGYEP</sequence>
<dbReference type="AlphaFoldDB" id="A0AAN9MM67"/>
<evidence type="ECO:0000256" key="3">
    <source>
        <dbReference type="ARBA" id="ARBA00010617"/>
    </source>
</evidence>
<keyword evidence="8" id="KW-0560">Oxidoreductase</keyword>
<keyword evidence="9" id="KW-0408">Iron</keyword>
<dbReference type="InterPro" id="IPR036396">
    <property type="entry name" value="Cyt_P450_sf"/>
</dbReference>
<dbReference type="PANTHER" id="PTHR47953:SF19">
    <property type="entry name" value="OS06G0641600 PROTEIN"/>
    <property type="match status" value="1"/>
</dbReference>
<keyword evidence="4" id="KW-0349">Heme</keyword>
<comment type="similarity">
    <text evidence="3">Belongs to the cytochrome P450 family.</text>
</comment>
<comment type="subcellular location">
    <subcellularLocation>
        <location evidence="2">Membrane</location>
        <topology evidence="2">Single-pass membrane protein</topology>
    </subcellularLocation>
</comment>
<evidence type="ECO:0000256" key="9">
    <source>
        <dbReference type="ARBA" id="ARBA00023004"/>
    </source>
</evidence>